<organism evidence="2 3">
    <name type="scientific">Parathalassolituus penaei</name>
    <dbReference type="NCBI Taxonomy" id="2997323"/>
    <lineage>
        <taxon>Bacteria</taxon>
        <taxon>Pseudomonadati</taxon>
        <taxon>Pseudomonadota</taxon>
        <taxon>Gammaproteobacteria</taxon>
        <taxon>Oceanospirillales</taxon>
        <taxon>Oceanospirillaceae</taxon>
        <taxon>Parathalassolituus</taxon>
    </lineage>
</organism>
<dbReference type="Pfam" id="PF14302">
    <property type="entry name" value="DUF4377"/>
    <property type="match status" value="1"/>
</dbReference>
<sequence>MKYRITGLLLLLSVSLLSGCIELGRSWSDTTETRLVDFYKEPCDDDANTLCFRVREETGDSWELLDEDVSFDGFTDYQWGYRYEVEVVVSHDDDGDPTGYTFSQVVTQESITDAERSISMNLYSDTGILYAEDDSTWSLGGDISFACGDSCSDLTTAVTNGQVLELEFSATDGVLTLESFICSADEDDFASVCSGESSASWRVAWFQSDCGLADAHMCLLYKVNSSDDYELLKLADGITDFTPVWGEQADIDVTKTVSNGGNITAVVLDTDDSSPDDRTGSSYPFYMIVRGSELDSSSNGLITLYDGAPDLDCSSYNLCSRINGYIDDEQWMLIYGYYDGDVVVRTVVCHSDDIDSFRSCVDDEDDVNWGI</sequence>
<dbReference type="EMBL" id="JAPNOA010000059">
    <property type="protein sequence ID" value="MCY0967134.1"/>
    <property type="molecule type" value="Genomic_DNA"/>
</dbReference>
<dbReference type="InterPro" id="IPR025485">
    <property type="entry name" value="DUF4377"/>
</dbReference>
<dbReference type="AlphaFoldDB" id="A0A9X3IUN5"/>
<accession>A0A9X3IUN5</accession>
<evidence type="ECO:0000313" key="2">
    <source>
        <dbReference type="EMBL" id="MCY0967134.1"/>
    </source>
</evidence>
<proteinExistence type="predicted"/>
<evidence type="ECO:0000313" key="3">
    <source>
        <dbReference type="Proteomes" id="UP001150830"/>
    </source>
</evidence>
<comment type="caution">
    <text evidence="2">The sequence shown here is derived from an EMBL/GenBank/DDBJ whole genome shotgun (WGS) entry which is preliminary data.</text>
</comment>
<protein>
    <recommendedName>
        <fullName evidence="1">DUF4377 domain-containing protein</fullName>
    </recommendedName>
</protein>
<name>A0A9X3IUN5_9GAMM</name>
<gene>
    <name evidence="2" type="ORF">OUO13_18295</name>
</gene>
<dbReference type="Proteomes" id="UP001150830">
    <property type="component" value="Unassembled WGS sequence"/>
</dbReference>
<dbReference type="PROSITE" id="PS51257">
    <property type="entry name" value="PROKAR_LIPOPROTEIN"/>
    <property type="match status" value="1"/>
</dbReference>
<dbReference type="RefSeq" id="WP_283175342.1">
    <property type="nucleotide sequence ID" value="NZ_JAPNOA010000059.1"/>
</dbReference>
<feature type="domain" description="DUF4377" evidence="1">
    <location>
        <begin position="37"/>
        <end position="106"/>
    </location>
</feature>
<reference evidence="2" key="1">
    <citation type="submission" date="2022-11" db="EMBL/GenBank/DDBJ databases">
        <title>Parathalassolutuus dongxingensis gen. nov., sp. nov., a novel member of family Oceanospirillaceae isolated from a coastal shrimp pond in Guangxi, China.</title>
        <authorList>
            <person name="Chen H."/>
        </authorList>
    </citation>
    <scope>NUCLEOTIDE SEQUENCE</scope>
    <source>
        <strain evidence="2">G-43</strain>
    </source>
</reference>
<evidence type="ECO:0000259" key="1">
    <source>
        <dbReference type="Pfam" id="PF14302"/>
    </source>
</evidence>
<keyword evidence="3" id="KW-1185">Reference proteome</keyword>